<feature type="transmembrane region" description="Helical" evidence="1">
    <location>
        <begin position="254"/>
        <end position="273"/>
    </location>
</feature>
<organism evidence="2 3">
    <name type="scientific">Rhizobium fredii</name>
    <name type="common">Sinorhizobium fredii</name>
    <dbReference type="NCBI Taxonomy" id="380"/>
    <lineage>
        <taxon>Bacteria</taxon>
        <taxon>Pseudomonadati</taxon>
        <taxon>Pseudomonadota</taxon>
        <taxon>Alphaproteobacteria</taxon>
        <taxon>Hyphomicrobiales</taxon>
        <taxon>Rhizobiaceae</taxon>
        <taxon>Sinorhizobium/Ensifer group</taxon>
        <taxon>Sinorhizobium</taxon>
    </lineage>
</organism>
<protein>
    <recommendedName>
        <fullName evidence="4">Transmembrane protein</fullName>
    </recommendedName>
</protein>
<feature type="transmembrane region" description="Helical" evidence="1">
    <location>
        <begin position="195"/>
        <end position="215"/>
    </location>
</feature>
<evidence type="ECO:0000256" key="1">
    <source>
        <dbReference type="SAM" id="Phobius"/>
    </source>
</evidence>
<dbReference type="AlphaFoldDB" id="A0A2A6LZ12"/>
<dbReference type="Proteomes" id="UP000220353">
    <property type="component" value="Unassembled WGS sequence"/>
</dbReference>
<feature type="transmembrane region" description="Helical" evidence="1">
    <location>
        <begin position="46"/>
        <end position="74"/>
    </location>
</feature>
<sequence>MPGATLSRWTMSYFAAACLFLVIGQGIMVAGYGYPFADVDAPETLALVHVLAIGWLGLLMVGALLQFVPVLVAAPLRGGRLALPVLLLLVSGLLLLVGGFGTMADLGELSPAMLPLGALLLVTGFGLAAAMLAATLVAARPLPLPARFVGLGLLALVATVLIGAVFALVLSGTVASDFATTLLIHGVPSHAALGLGGWLTLTAVGVSYRLLPMFMLAPEEARGTSRLVWWAGSAALALVVGRITWLVLDDSAAQGPLAFAALLAGIATLLYCADVIRLFRQRRRKAVELNIRASYAAFVALFLSVVLFIVPGARAAAGEGGAALVYLFVFGWLTGLGLAQLYKIVPFLTWLECYGSVLGRVAVPRVQDLVRERRSSLWFCLYYGAVAAATGALFAESALWFRAALLLQLIATVGLIAELVRARMLSSVAEPLRFPVGAPRPHLFLPIARQQE</sequence>
<feature type="transmembrane region" description="Helical" evidence="1">
    <location>
        <begin position="151"/>
        <end position="175"/>
    </location>
</feature>
<keyword evidence="1" id="KW-0472">Membrane</keyword>
<name>A0A2A6LZ12_RHIFR</name>
<keyword evidence="1" id="KW-0812">Transmembrane</keyword>
<reference evidence="2 3" key="1">
    <citation type="submission" date="2017-09" db="EMBL/GenBank/DDBJ databases">
        <title>Comparative genomics of rhizobia isolated from Phaseolus vulgaris in China.</title>
        <authorList>
            <person name="Tong W."/>
        </authorList>
    </citation>
    <scope>NUCLEOTIDE SEQUENCE [LARGE SCALE GENOMIC DNA]</scope>
    <source>
        <strain evidence="2 3">PCH1</strain>
    </source>
</reference>
<dbReference type="InterPro" id="IPR036927">
    <property type="entry name" value="Cyt_c_oxase-like_su1_sf"/>
</dbReference>
<dbReference type="Gene3D" id="1.20.210.10">
    <property type="entry name" value="Cytochrome c oxidase-like, subunit I domain"/>
    <property type="match status" value="1"/>
</dbReference>
<dbReference type="RefSeq" id="WP_097586875.1">
    <property type="nucleotide sequence ID" value="NZ_NWTC01000008.1"/>
</dbReference>
<accession>A0A2A6LZ12</accession>
<proteinExistence type="predicted"/>
<feature type="transmembrane region" description="Helical" evidence="1">
    <location>
        <begin position="227"/>
        <end position="248"/>
    </location>
</feature>
<feature type="transmembrane region" description="Helical" evidence="1">
    <location>
        <begin position="81"/>
        <end position="104"/>
    </location>
</feature>
<evidence type="ECO:0008006" key="4">
    <source>
        <dbReference type="Google" id="ProtNLM"/>
    </source>
</evidence>
<feature type="transmembrane region" description="Helical" evidence="1">
    <location>
        <begin position="294"/>
        <end position="317"/>
    </location>
</feature>
<gene>
    <name evidence="2" type="ORF">CO661_12760</name>
</gene>
<evidence type="ECO:0000313" key="3">
    <source>
        <dbReference type="Proteomes" id="UP000220353"/>
    </source>
</evidence>
<feature type="transmembrane region" description="Helical" evidence="1">
    <location>
        <begin position="116"/>
        <end position="139"/>
    </location>
</feature>
<keyword evidence="1" id="KW-1133">Transmembrane helix</keyword>
<feature type="transmembrane region" description="Helical" evidence="1">
    <location>
        <begin position="323"/>
        <end position="342"/>
    </location>
</feature>
<feature type="transmembrane region" description="Helical" evidence="1">
    <location>
        <begin position="375"/>
        <end position="394"/>
    </location>
</feature>
<feature type="transmembrane region" description="Helical" evidence="1">
    <location>
        <begin position="400"/>
        <end position="420"/>
    </location>
</feature>
<feature type="transmembrane region" description="Helical" evidence="1">
    <location>
        <begin position="12"/>
        <end position="34"/>
    </location>
</feature>
<evidence type="ECO:0000313" key="2">
    <source>
        <dbReference type="EMBL" id="PDT47587.1"/>
    </source>
</evidence>
<dbReference type="EMBL" id="NWTC01000008">
    <property type="protein sequence ID" value="PDT47587.1"/>
    <property type="molecule type" value="Genomic_DNA"/>
</dbReference>
<comment type="caution">
    <text evidence="2">The sequence shown here is derived from an EMBL/GenBank/DDBJ whole genome shotgun (WGS) entry which is preliminary data.</text>
</comment>